<sequence>MAWLLKTKVEVCLRGSEEELEMLCERRVITTKLGELSKKSNFIYHIISYYLQL</sequence>
<proteinExistence type="predicted"/>
<name>A0A914MYP5_MELIC</name>
<dbReference type="WBParaSite" id="Minc3s02770g31501">
    <property type="protein sequence ID" value="Minc3s02770g31501"/>
    <property type="gene ID" value="Minc3s02770g31501"/>
</dbReference>
<keyword evidence="1" id="KW-1185">Reference proteome</keyword>
<accession>A0A914MYP5</accession>
<reference evidence="2" key="1">
    <citation type="submission" date="2022-11" db="UniProtKB">
        <authorList>
            <consortium name="WormBaseParasite"/>
        </authorList>
    </citation>
    <scope>IDENTIFICATION</scope>
</reference>
<dbReference type="Proteomes" id="UP000887563">
    <property type="component" value="Unplaced"/>
</dbReference>
<evidence type="ECO:0000313" key="1">
    <source>
        <dbReference type="Proteomes" id="UP000887563"/>
    </source>
</evidence>
<organism evidence="1 2">
    <name type="scientific">Meloidogyne incognita</name>
    <name type="common">Southern root-knot nematode worm</name>
    <name type="synonym">Oxyuris incognita</name>
    <dbReference type="NCBI Taxonomy" id="6306"/>
    <lineage>
        <taxon>Eukaryota</taxon>
        <taxon>Metazoa</taxon>
        <taxon>Ecdysozoa</taxon>
        <taxon>Nematoda</taxon>
        <taxon>Chromadorea</taxon>
        <taxon>Rhabditida</taxon>
        <taxon>Tylenchina</taxon>
        <taxon>Tylenchomorpha</taxon>
        <taxon>Tylenchoidea</taxon>
        <taxon>Meloidogynidae</taxon>
        <taxon>Meloidogyninae</taxon>
        <taxon>Meloidogyne</taxon>
        <taxon>Meloidogyne incognita group</taxon>
    </lineage>
</organism>
<evidence type="ECO:0000313" key="2">
    <source>
        <dbReference type="WBParaSite" id="Minc3s02770g31501"/>
    </source>
</evidence>
<dbReference type="AlphaFoldDB" id="A0A914MYP5"/>
<protein>
    <submittedName>
        <fullName evidence="2">Uncharacterized protein</fullName>
    </submittedName>
</protein>